<keyword evidence="1" id="KW-0175">Coiled coil</keyword>
<comment type="caution">
    <text evidence="2">The sequence shown here is derived from an EMBL/GenBank/DDBJ whole genome shotgun (WGS) entry which is preliminary data.</text>
</comment>
<name>A0AAP0PEJ9_9MAGN</name>
<dbReference type="PANTHER" id="PTHR48434:SF1">
    <property type="entry name" value="(RAPE) HYPOTHETICAL PROTEIN"/>
    <property type="match status" value="1"/>
</dbReference>
<dbReference type="EMBL" id="JBBNAG010000004">
    <property type="protein sequence ID" value="KAK9141127.1"/>
    <property type="molecule type" value="Genomic_DNA"/>
</dbReference>
<dbReference type="Proteomes" id="UP001419268">
    <property type="component" value="Unassembled WGS sequence"/>
</dbReference>
<protein>
    <submittedName>
        <fullName evidence="2">Uncharacterized protein</fullName>
    </submittedName>
</protein>
<evidence type="ECO:0000256" key="1">
    <source>
        <dbReference type="SAM" id="Coils"/>
    </source>
</evidence>
<reference evidence="2 3" key="1">
    <citation type="submission" date="2024-01" db="EMBL/GenBank/DDBJ databases">
        <title>Genome assemblies of Stephania.</title>
        <authorList>
            <person name="Yang L."/>
        </authorList>
    </citation>
    <scope>NUCLEOTIDE SEQUENCE [LARGE SCALE GENOMIC DNA]</scope>
    <source>
        <strain evidence="2">JXDWG</strain>
        <tissue evidence="2">Leaf</tissue>
    </source>
</reference>
<proteinExistence type="predicted"/>
<organism evidence="2 3">
    <name type="scientific">Stephania cephalantha</name>
    <dbReference type="NCBI Taxonomy" id="152367"/>
    <lineage>
        <taxon>Eukaryota</taxon>
        <taxon>Viridiplantae</taxon>
        <taxon>Streptophyta</taxon>
        <taxon>Embryophyta</taxon>
        <taxon>Tracheophyta</taxon>
        <taxon>Spermatophyta</taxon>
        <taxon>Magnoliopsida</taxon>
        <taxon>Ranunculales</taxon>
        <taxon>Menispermaceae</taxon>
        <taxon>Menispermoideae</taxon>
        <taxon>Cissampelideae</taxon>
        <taxon>Stephania</taxon>
    </lineage>
</organism>
<gene>
    <name evidence="2" type="ORF">Scep_010808</name>
</gene>
<sequence>MSKKASASASASTNRFKPLCTPEPNCSYLATTQHLICILEPSVINKPLTTQIACTMPPGLHFIPTRPQATIQFYENILIATQSVHFEHMSREKSIEIDYSKFKIQRVLSADEWCENYKFLATTPFTYKDIVISKNSPAVSLSYHDYIEAWRQIMFYQDPDHHSWYISFRQNCQTSFPLWWVTSWWTKFGPHEAIFPARVQEQFVKEKLPLLQFIIKFSIPWILKWDYGTSDLFAYTPQTTYKYLTQNISCKWWNKFNYEAIFAPKTPIKLQALSSRYADVVAKTASASIDPNMTKILAKIQQLEDDNKQMRIALEQVSSRCSPTPSSVHLSDDDTR</sequence>
<keyword evidence="3" id="KW-1185">Reference proteome</keyword>
<dbReference type="AlphaFoldDB" id="A0AAP0PEJ9"/>
<evidence type="ECO:0000313" key="2">
    <source>
        <dbReference type="EMBL" id="KAK9141127.1"/>
    </source>
</evidence>
<evidence type="ECO:0000313" key="3">
    <source>
        <dbReference type="Proteomes" id="UP001419268"/>
    </source>
</evidence>
<accession>A0AAP0PEJ9</accession>
<feature type="coiled-coil region" evidence="1">
    <location>
        <begin position="293"/>
        <end position="320"/>
    </location>
</feature>
<dbReference type="PANTHER" id="PTHR48434">
    <property type="entry name" value="(RAPE) HYPOTHETICAL PROTEIN"/>
    <property type="match status" value="1"/>
</dbReference>